<dbReference type="CDD" id="cd00761">
    <property type="entry name" value="Glyco_tranf_GTA_type"/>
    <property type="match status" value="1"/>
</dbReference>
<dbReference type="Proteomes" id="UP000433406">
    <property type="component" value="Unassembled WGS sequence"/>
</dbReference>
<evidence type="ECO:0000313" key="3">
    <source>
        <dbReference type="EMBL" id="MTB96578.1"/>
    </source>
</evidence>
<dbReference type="AlphaFoldDB" id="A0A6I3JF50"/>
<accession>A0A6I3JF50</accession>
<dbReference type="PANTHER" id="PTHR43685:SF2">
    <property type="entry name" value="GLYCOSYLTRANSFERASE 2-LIKE DOMAIN-CONTAINING PROTEIN"/>
    <property type="match status" value="1"/>
</dbReference>
<dbReference type="EMBL" id="WLCI01000016">
    <property type="protein sequence ID" value="MTB96578.1"/>
    <property type="molecule type" value="Genomic_DNA"/>
</dbReference>
<keyword evidence="4" id="KW-1185">Reference proteome</keyword>
<keyword evidence="3" id="KW-0808">Transferase</keyword>
<dbReference type="Pfam" id="PF00535">
    <property type="entry name" value="Glycos_transf_2"/>
    <property type="match status" value="1"/>
</dbReference>
<dbReference type="Gene3D" id="3.90.550.10">
    <property type="entry name" value="Spore Coat Polysaccharide Biosynthesis Protein SpsA, Chain A"/>
    <property type="match status" value="1"/>
</dbReference>
<reference evidence="3 4" key="1">
    <citation type="submission" date="2019-10" db="EMBL/GenBank/DDBJ databases">
        <title>Nocardioides novel species isolated from the excrement of Marmot.</title>
        <authorList>
            <person name="Zhang G."/>
        </authorList>
    </citation>
    <scope>NUCLEOTIDE SEQUENCE [LARGE SCALE GENOMIC DNA]</scope>
    <source>
        <strain evidence="4">zg-579</strain>
    </source>
</reference>
<proteinExistence type="predicted"/>
<dbReference type="InterPro" id="IPR001173">
    <property type="entry name" value="Glyco_trans_2-like"/>
</dbReference>
<feature type="region of interest" description="Disordered" evidence="1">
    <location>
        <begin position="1"/>
        <end position="34"/>
    </location>
</feature>
<dbReference type="SUPFAM" id="SSF53448">
    <property type="entry name" value="Nucleotide-diphospho-sugar transferases"/>
    <property type="match status" value="1"/>
</dbReference>
<protein>
    <submittedName>
        <fullName evidence="3">Glycosyltransferase</fullName>
    </submittedName>
</protein>
<evidence type="ECO:0000256" key="1">
    <source>
        <dbReference type="SAM" id="MobiDB-lite"/>
    </source>
</evidence>
<comment type="caution">
    <text evidence="3">The sequence shown here is derived from an EMBL/GenBank/DDBJ whole genome shotgun (WGS) entry which is preliminary data.</text>
</comment>
<dbReference type="InterPro" id="IPR029044">
    <property type="entry name" value="Nucleotide-diphossugar_trans"/>
</dbReference>
<dbReference type="PANTHER" id="PTHR43685">
    <property type="entry name" value="GLYCOSYLTRANSFERASE"/>
    <property type="match status" value="1"/>
</dbReference>
<sequence>MTATGGPRPPTRASNRGALVTDPPSNTDPSRRTARLPAVDVVIATHARPELVRTAVDAVMAQDYPGVLRCLVVHDRCEPDDSLVREGRRRSVEVLVNTCTPGLAGSRNTGILAGAGDLVAFCDDDDVWFEDKVSRQVEEMERTGALTSVTGIVVDYQDRRTTRIPRPEQMTVRELARHRVMAAHPSTVMVRRAALEGPIGLVDEDLPGSYAEDYDWILRAAGVGEVAVVEMGLVLVRWGSSQFARQWSVIVAALDHLLAKHTAFAEDPRALGRIYGQRAFALAASGDARALAAAARAVRTWPWERRSYLAGAVALHLLSADRVLDLANRRGRGI</sequence>
<feature type="domain" description="Glycosyltransferase 2-like" evidence="2">
    <location>
        <begin position="41"/>
        <end position="195"/>
    </location>
</feature>
<dbReference type="GO" id="GO:0016740">
    <property type="term" value="F:transferase activity"/>
    <property type="evidence" value="ECO:0007669"/>
    <property type="project" value="UniProtKB-KW"/>
</dbReference>
<gene>
    <name evidence="3" type="ORF">GGQ22_15995</name>
</gene>
<evidence type="ECO:0000259" key="2">
    <source>
        <dbReference type="Pfam" id="PF00535"/>
    </source>
</evidence>
<name>A0A6I3JF50_9ACTN</name>
<evidence type="ECO:0000313" key="4">
    <source>
        <dbReference type="Proteomes" id="UP000433406"/>
    </source>
</evidence>
<organism evidence="3 4">
    <name type="scientific">Nocardioides marmotae</name>
    <dbReference type="NCBI Taxonomy" id="2663857"/>
    <lineage>
        <taxon>Bacteria</taxon>
        <taxon>Bacillati</taxon>
        <taxon>Actinomycetota</taxon>
        <taxon>Actinomycetes</taxon>
        <taxon>Propionibacteriales</taxon>
        <taxon>Nocardioidaceae</taxon>
        <taxon>Nocardioides</taxon>
    </lineage>
</organism>
<dbReference type="InterPro" id="IPR050834">
    <property type="entry name" value="Glycosyltransf_2"/>
</dbReference>